<dbReference type="Pfam" id="PF08220">
    <property type="entry name" value="HTH_DeoR"/>
    <property type="match status" value="1"/>
</dbReference>
<dbReference type="Proteomes" id="UP001595817">
    <property type="component" value="Unassembled WGS sequence"/>
</dbReference>
<dbReference type="PANTHER" id="PTHR30363">
    <property type="entry name" value="HTH-TYPE TRANSCRIPTIONAL REGULATOR SRLR-RELATED"/>
    <property type="match status" value="1"/>
</dbReference>
<gene>
    <name evidence="5" type="ORF">ACFOZY_08440</name>
</gene>
<reference evidence="6" key="1">
    <citation type="journal article" date="2019" name="Int. J. Syst. Evol. Microbiol.">
        <title>The Global Catalogue of Microorganisms (GCM) 10K type strain sequencing project: providing services to taxonomists for standard genome sequencing and annotation.</title>
        <authorList>
            <consortium name="The Broad Institute Genomics Platform"/>
            <consortium name="The Broad Institute Genome Sequencing Center for Infectious Disease"/>
            <person name="Wu L."/>
            <person name="Ma J."/>
        </authorList>
    </citation>
    <scope>NUCLEOTIDE SEQUENCE [LARGE SCALE GENOMIC DNA]</scope>
    <source>
        <strain evidence="6">CCUG 59778</strain>
    </source>
</reference>
<dbReference type="SMART" id="SM01134">
    <property type="entry name" value="DeoRC"/>
    <property type="match status" value="1"/>
</dbReference>
<protein>
    <submittedName>
        <fullName evidence="5">DeoR/GlpR family DNA-binding transcription regulator</fullName>
    </submittedName>
</protein>
<dbReference type="GO" id="GO:0003677">
    <property type="term" value="F:DNA binding"/>
    <property type="evidence" value="ECO:0007669"/>
    <property type="project" value="UniProtKB-KW"/>
</dbReference>
<evidence type="ECO:0000259" key="4">
    <source>
        <dbReference type="PROSITE" id="PS51000"/>
    </source>
</evidence>
<dbReference type="Gene3D" id="1.10.10.10">
    <property type="entry name" value="Winged helix-like DNA-binding domain superfamily/Winged helix DNA-binding domain"/>
    <property type="match status" value="1"/>
</dbReference>
<accession>A0ABV8X4L2</accession>
<organism evidence="5 6">
    <name type="scientific">Chungangia koreensis</name>
    <dbReference type="NCBI Taxonomy" id="752657"/>
    <lineage>
        <taxon>Bacteria</taxon>
        <taxon>Bacillati</taxon>
        <taxon>Bacillota</taxon>
        <taxon>Bacilli</taxon>
        <taxon>Lactobacillales</taxon>
        <taxon>Chungangia</taxon>
    </lineage>
</organism>
<evidence type="ECO:0000256" key="3">
    <source>
        <dbReference type="ARBA" id="ARBA00023163"/>
    </source>
</evidence>
<dbReference type="EMBL" id="JBHSEC010000014">
    <property type="protein sequence ID" value="MFC4410451.1"/>
    <property type="molecule type" value="Genomic_DNA"/>
</dbReference>
<dbReference type="PROSITE" id="PS51000">
    <property type="entry name" value="HTH_DEOR_2"/>
    <property type="match status" value="1"/>
</dbReference>
<dbReference type="InterPro" id="IPR050313">
    <property type="entry name" value="Carb_Metab_HTH_regulators"/>
</dbReference>
<name>A0ABV8X4L2_9LACT</name>
<keyword evidence="3" id="KW-0804">Transcription</keyword>
<dbReference type="InterPro" id="IPR018356">
    <property type="entry name" value="Tscrpt_reg_HTH_DeoR_CS"/>
</dbReference>
<evidence type="ECO:0000256" key="2">
    <source>
        <dbReference type="ARBA" id="ARBA00023125"/>
    </source>
</evidence>
<evidence type="ECO:0000256" key="1">
    <source>
        <dbReference type="ARBA" id="ARBA00023015"/>
    </source>
</evidence>
<comment type="caution">
    <text evidence="5">The sequence shown here is derived from an EMBL/GenBank/DDBJ whole genome shotgun (WGS) entry which is preliminary data.</text>
</comment>
<evidence type="ECO:0000313" key="6">
    <source>
        <dbReference type="Proteomes" id="UP001595817"/>
    </source>
</evidence>
<sequence>MFEMNIKAISWGVEMSANERKSKIVQLLEVKGKIDIVELSEELSVTPMTIRRDLDALEKQKKLIRTHGGAVLPQLLIQEQSFESKLGKAIDKKRMVAHEAVSFIEEHMTILLDSGTTNFEIAKLLKHKKHLTVVTNDITIAVELMNTQHEVIVLGGRLQNGVGAVYGPLTEQTLNELHVDAFFLGAHAVHPTYGVTTPSLEKAALKKAMINAANNVYLVVDSTKLDYKSFSKVCDLHSTTKLITDFHVTDEQVTEYEQYTDLVIAKKV</sequence>
<keyword evidence="1" id="KW-0805">Transcription regulation</keyword>
<dbReference type="InterPro" id="IPR036388">
    <property type="entry name" value="WH-like_DNA-bd_sf"/>
</dbReference>
<evidence type="ECO:0000313" key="5">
    <source>
        <dbReference type="EMBL" id="MFC4410451.1"/>
    </source>
</evidence>
<dbReference type="SUPFAM" id="SSF100950">
    <property type="entry name" value="NagB/RpiA/CoA transferase-like"/>
    <property type="match status" value="1"/>
</dbReference>
<dbReference type="SUPFAM" id="SSF46785">
    <property type="entry name" value="Winged helix' DNA-binding domain"/>
    <property type="match status" value="1"/>
</dbReference>
<dbReference type="InterPro" id="IPR014036">
    <property type="entry name" value="DeoR-like_C"/>
</dbReference>
<keyword evidence="2 5" id="KW-0238">DNA-binding</keyword>
<dbReference type="PROSITE" id="PS00894">
    <property type="entry name" value="HTH_DEOR_1"/>
    <property type="match status" value="1"/>
</dbReference>
<dbReference type="SMART" id="SM00420">
    <property type="entry name" value="HTH_DEOR"/>
    <property type="match status" value="1"/>
</dbReference>
<feature type="domain" description="HTH deoR-type" evidence="4">
    <location>
        <begin position="17"/>
        <end position="72"/>
    </location>
</feature>
<dbReference type="InterPro" id="IPR036390">
    <property type="entry name" value="WH_DNA-bd_sf"/>
</dbReference>
<dbReference type="InterPro" id="IPR037171">
    <property type="entry name" value="NagB/RpiA_transferase-like"/>
</dbReference>
<dbReference type="Pfam" id="PF00455">
    <property type="entry name" value="DeoRC"/>
    <property type="match status" value="1"/>
</dbReference>
<keyword evidence="6" id="KW-1185">Reference proteome</keyword>
<proteinExistence type="predicted"/>
<dbReference type="InterPro" id="IPR001034">
    <property type="entry name" value="DeoR_HTH"/>
</dbReference>
<dbReference type="PANTHER" id="PTHR30363:SF46">
    <property type="entry name" value="LYSR FAMILY TRANSCRIPTIONAL REGULATOR"/>
    <property type="match status" value="1"/>
</dbReference>
<dbReference type="PRINTS" id="PR00037">
    <property type="entry name" value="HTHLACR"/>
</dbReference>
<dbReference type="Gene3D" id="3.40.50.1360">
    <property type="match status" value="1"/>
</dbReference>